<evidence type="ECO:0000313" key="2">
    <source>
        <dbReference type="EMBL" id="MPC45358.1"/>
    </source>
</evidence>
<dbReference type="Proteomes" id="UP000324222">
    <property type="component" value="Unassembled WGS sequence"/>
</dbReference>
<proteinExistence type="predicted"/>
<dbReference type="EMBL" id="VSRR010006687">
    <property type="protein sequence ID" value="MPC45358.1"/>
    <property type="molecule type" value="Genomic_DNA"/>
</dbReference>
<comment type="caution">
    <text evidence="2">The sequence shown here is derived from an EMBL/GenBank/DDBJ whole genome shotgun (WGS) entry which is preliminary data.</text>
</comment>
<feature type="compositionally biased region" description="Gly residues" evidence="1">
    <location>
        <begin position="94"/>
        <end position="106"/>
    </location>
</feature>
<evidence type="ECO:0000256" key="1">
    <source>
        <dbReference type="SAM" id="MobiDB-lite"/>
    </source>
</evidence>
<feature type="region of interest" description="Disordered" evidence="1">
    <location>
        <begin position="94"/>
        <end position="153"/>
    </location>
</feature>
<accession>A0A5B7FK49</accession>
<reference evidence="2 3" key="1">
    <citation type="submission" date="2019-05" db="EMBL/GenBank/DDBJ databases">
        <title>Another draft genome of Portunus trituberculatus and its Hox gene families provides insights of decapod evolution.</title>
        <authorList>
            <person name="Jeong J.-H."/>
            <person name="Song I."/>
            <person name="Kim S."/>
            <person name="Choi T."/>
            <person name="Kim D."/>
            <person name="Ryu S."/>
            <person name="Kim W."/>
        </authorList>
    </citation>
    <scope>NUCLEOTIDE SEQUENCE [LARGE SCALE GENOMIC DNA]</scope>
    <source>
        <tissue evidence="2">Muscle</tissue>
    </source>
</reference>
<feature type="region of interest" description="Disordered" evidence="1">
    <location>
        <begin position="1"/>
        <end position="45"/>
    </location>
</feature>
<keyword evidence="3" id="KW-1185">Reference proteome</keyword>
<sequence>MDNWVAGGTAARPGAGEEEAEEEDRVTAWGTRETARGDGNPGPTTLMAAGVLTATGRLGSTVTCSRAATLPGPTAAFWPPGTSLADTHLPRLGRGSGGMADGGRAAGGASSLVVDGDEDEDVDEGVEDEEEDGGVGGDEEEKSRRKVGLSRAGGVPGPSAFRCRLRTTSLSFLLAVPLRGLGLPPPPPPPPCPTPPLAAALPPSLGLAVRSSQVSASSRSGGGATPFLSGDLLPIMRSFSILS</sequence>
<evidence type="ECO:0000313" key="3">
    <source>
        <dbReference type="Proteomes" id="UP000324222"/>
    </source>
</evidence>
<dbReference type="AlphaFoldDB" id="A0A5B7FK49"/>
<protein>
    <submittedName>
        <fullName evidence="2">Uncharacterized protein</fullName>
    </submittedName>
</protein>
<organism evidence="2 3">
    <name type="scientific">Portunus trituberculatus</name>
    <name type="common">Swimming crab</name>
    <name type="synonym">Neptunus trituberculatus</name>
    <dbReference type="NCBI Taxonomy" id="210409"/>
    <lineage>
        <taxon>Eukaryota</taxon>
        <taxon>Metazoa</taxon>
        <taxon>Ecdysozoa</taxon>
        <taxon>Arthropoda</taxon>
        <taxon>Crustacea</taxon>
        <taxon>Multicrustacea</taxon>
        <taxon>Malacostraca</taxon>
        <taxon>Eumalacostraca</taxon>
        <taxon>Eucarida</taxon>
        <taxon>Decapoda</taxon>
        <taxon>Pleocyemata</taxon>
        <taxon>Brachyura</taxon>
        <taxon>Eubrachyura</taxon>
        <taxon>Portunoidea</taxon>
        <taxon>Portunidae</taxon>
        <taxon>Portuninae</taxon>
        <taxon>Portunus</taxon>
    </lineage>
</organism>
<feature type="compositionally biased region" description="Acidic residues" evidence="1">
    <location>
        <begin position="115"/>
        <end position="140"/>
    </location>
</feature>
<gene>
    <name evidence="2" type="ORF">E2C01_039056</name>
</gene>
<feature type="compositionally biased region" description="Low complexity" evidence="1">
    <location>
        <begin position="1"/>
        <end position="14"/>
    </location>
</feature>
<name>A0A5B7FK49_PORTR</name>